<dbReference type="Proteomes" id="UP001642484">
    <property type="component" value="Unassembled WGS sequence"/>
</dbReference>
<evidence type="ECO:0000313" key="3">
    <source>
        <dbReference type="Proteomes" id="UP001642484"/>
    </source>
</evidence>
<comment type="caution">
    <text evidence="2">The sequence shown here is derived from an EMBL/GenBank/DDBJ whole genome shotgun (WGS) entry which is preliminary data.</text>
</comment>
<keyword evidence="3" id="KW-1185">Reference proteome</keyword>
<feature type="non-terminal residue" evidence="2">
    <location>
        <position position="1"/>
    </location>
</feature>
<proteinExistence type="predicted"/>
<feature type="domain" description="DOMON" evidence="1">
    <location>
        <begin position="67"/>
        <end position="125"/>
    </location>
</feature>
<evidence type="ECO:0000313" key="2">
    <source>
        <dbReference type="EMBL" id="CAK9003212.1"/>
    </source>
</evidence>
<sequence>GCGTTAAACGCGCGCGCGTTTAACGCGACGCGASYACTGQMFCAMHLTKNTSSNVPVSLSQCNLYSSSTGQSVPKISIDQKQDLKDYSLTFENGRMKASAKRSFNTGDSTDYVLQMDKAYYILLVVGSGTSPPIQVGYHGASSSSTLICVSTLSEKGECKPPAEWDDEAPQMQIVSSSSFAMQSPFWALLLASLMAVN</sequence>
<protein>
    <recommendedName>
        <fullName evidence="1">DOMON domain-containing protein</fullName>
    </recommendedName>
</protein>
<accession>A0ABP0IKV7</accession>
<organism evidence="2 3">
    <name type="scientific">Durusdinium trenchii</name>
    <dbReference type="NCBI Taxonomy" id="1381693"/>
    <lineage>
        <taxon>Eukaryota</taxon>
        <taxon>Sar</taxon>
        <taxon>Alveolata</taxon>
        <taxon>Dinophyceae</taxon>
        <taxon>Suessiales</taxon>
        <taxon>Symbiodiniaceae</taxon>
        <taxon>Durusdinium</taxon>
    </lineage>
</organism>
<dbReference type="Pfam" id="PF03351">
    <property type="entry name" value="DOMON"/>
    <property type="match status" value="1"/>
</dbReference>
<dbReference type="InterPro" id="IPR005018">
    <property type="entry name" value="DOMON_domain"/>
</dbReference>
<dbReference type="EMBL" id="CAXAMN010003162">
    <property type="protein sequence ID" value="CAK9003212.1"/>
    <property type="molecule type" value="Genomic_DNA"/>
</dbReference>
<evidence type="ECO:0000259" key="1">
    <source>
        <dbReference type="Pfam" id="PF03351"/>
    </source>
</evidence>
<gene>
    <name evidence="2" type="ORF">CCMP2556_LOCUS7208</name>
</gene>
<name>A0ABP0IKV7_9DINO</name>
<reference evidence="2 3" key="1">
    <citation type="submission" date="2024-02" db="EMBL/GenBank/DDBJ databases">
        <authorList>
            <person name="Chen Y."/>
            <person name="Shah S."/>
            <person name="Dougan E. K."/>
            <person name="Thang M."/>
            <person name="Chan C."/>
        </authorList>
    </citation>
    <scope>NUCLEOTIDE SEQUENCE [LARGE SCALE GENOMIC DNA]</scope>
</reference>